<accession>A0A0A8YMR2</accession>
<evidence type="ECO:0000313" key="1">
    <source>
        <dbReference type="EMBL" id="JAD26370.1"/>
    </source>
</evidence>
<protein>
    <submittedName>
        <fullName evidence="1">Uncharacterized protein</fullName>
    </submittedName>
</protein>
<name>A0A0A8YMR2_ARUDO</name>
<dbReference type="EMBL" id="GBRH01271525">
    <property type="protein sequence ID" value="JAD26370.1"/>
    <property type="molecule type" value="Transcribed_RNA"/>
</dbReference>
<proteinExistence type="predicted"/>
<reference evidence="1" key="2">
    <citation type="journal article" date="2015" name="Data Brief">
        <title>Shoot transcriptome of the giant reed, Arundo donax.</title>
        <authorList>
            <person name="Barrero R.A."/>
            <person name="Guerrero F.D."/>
            <person name="Moolhuijzen P."/>
            <person name="Goolsby J.A."/>
            <person name="Tidwell J."/>
            <person name="Bellgard S.E."/>
            <person name="Bellgard M.I."/>
        </authorList>
    </citation>
    <scope>NUCLEOTIDE SEQUENCE</scope>
    <source>
        <tissue evidence="1">Shoot tissue taken approximately 20 cm above the soil surface</tissue>
    </source>
</reference>
<sequence>MRIFNSVLVALIQIKVRSLFGQSSGNFIQRFAK</sequence>
<reference evidence="1" key="1">
    <citation type="submission" date="2014-09" db="EMBL/GenBank/DDBJ databases">
        <authorList>
            <person name="Magalhaes I.L.F."/>
            <person name="Oliveira U."/>
            <person name="Santos F.R."/>
            <person name="Vidigal T.H.D.A."/>
            <person name="Brescovit A.D."/>
            <person name="Santos A.J."/>
        </authorList>
    </citation>
    <scope>NUCLEOTIDE SEQUENCE</scope>
    <source>
        <tissue evidence="1">Shoot tissue taken approximately 20 cm above the soil surface</tissue>
    </source>
</reference>
<dbReference type="AlphaFoldDB" id="A0A0A8YMR2"/>
<organism evidence="1">
    <name type="scientific">Arundo donax</name>
    <name type="common">Giant reed</name>
    <name type="synonym">Donax arundinaceus</name>
    <dbReference type="NCBI Taxonomy" id="35708"/>
    <lineage>
        <taxon>Eukaryota</taxon>
        <taxon>Viridiplantae</taxon>
        <taxon>Streptophyta</taxon>
        <taxon>Embryophyta</taxon>
        <taxon>Tracheophyta</taxon>
        <taxon>Spermatophyta</taxon>
        <taxon>Magnoliopsida</taxon>
        <taxon>Liliopsida</taxon>
        <taxon>Poales</taxon>
        <taxon>Poaceae</taxon>
        <taxon>PACMAD clade</taxon>
        <taxon>Arundinoideae</taxon>
        <taxon>Arundineae</taxon>
        <taxon>Arundo</taxon>
    </lineage>
</organism>